<evidence type="ECO:0000256" key="2">
    <source>
        <dbReference type="ARBA" id="ARBA00007362"/>
    </source>
</evidence>
<feature type="transmembrane region" description="Helical" evidence="6">
    <location>
        <begin position="144"/>
        <end position="165"/>
    </location>
</feature>
<dbReference type="SUPFAM" id="SSF103481">
    <property type="entry name" value="Multidrug resistance efflux transporter EmrE"/>
    <property type="match status" value="2"/>
</dbReference>
<gene>
    <name evidence="8" type="ORF">GCM10022200_21590</name>
</gene>
<evidence type="ECO:0000256" key="3">
    <source>
        <dbReference type="ARBA" id="ARBA00022692"/>
    </source>
</evidence>
<dbReference type="Gene3D" id="1.10.3730.20">
    <property type="match status" value="1"/>
</dbReference>
<accession>A0ABP7AR30</accession>
<comment type="similarity">
    <text evidence="2">Belongs to the EamA transporter family.</text>
</comment>
<feature type="transmembrane region" description="Helical" evidence="6">
    <location>
        <begin position="66"/>
        <end position="85"/>
    </location>
</feature>
<dbReference type="Pfam" id="PF00892">
    <property type="entry name" value="EamA"/>
    <property type="match status" value="2"/>
</dbReference>
<dbReference type="InterPro" id="IPR050638">
    <property type="entry name" value="AA-Vitamin_Transporters"/>
</dbReference>
<evidence type="ECO:0000259" key="7">
    <source>
        <dbReference type="Pfam" id="PF00892"/>
    </source>
</evidence>
<feature type="transmembrane region" description="Helical" evidence="6">
    <location>
        <begin position="207"/>
        <end position="228"/>
    </location>
</feature>
<keyword evidence="4 6" id="KW-1133">Transmembrane helix</keyword>
<keyword evidence="5 6" id="KW-0472">Membrane</keyword>
<evidence type="ECO:0000313" key="9">
    <source>
        <dbReference type="Proteomes" id="UP001501697"/>
    </source>
</evidence>
<feature type="domain" description="EamA" evidence="7">
    <location>
        <begin position="8"/>
        <end position="134"/>
    </location>
</feature>
<feature type="transmembrane region" description="Helical" evidence="6">
    <location>
        <begin position="235"/>
        <end position="256"/>
    </location>
</feature>
<comment type="caution">
    <text evidence="8">The sequence shown here is derived from an EMBL/GenBank/DDBJ whole genome shotgun (WGS) entry which is preliminary data.</text>
</comment>
<feature type="transmembrane region" description="Helical" evidence="6">
    <location>
        <begin position="118"/>
        <end position="138"/>
    </location>
</feature>
<dbReference type="RefSeq" id="WP_344738405.1">
    <property type="nucleotide sequence ID" value="NZ_BAAAYU010000005.1"/>
</dbReference>
<feature type="transmembrane region" description="Helical" evidence="6">
    <location>
        <begin position="36"/>
        <end position="54"/>
    </location>
</feature>
<evidence type="ECO:0000256" key="6">
    <source>
        <dbReference type="SAM" id="Phobius"/>
    </source>
</evidence>
<comment type="subcellular location">
    <subcellularLocation>
        <location evidence="1">Membrane</location>
        <topology evidence="1">Multi-pass membrane protein</topology>
    </subcellularLocation>
</comment>
<sequence length="331" mass="34278">MEAKWFRWIAITAIAPIAWGSTYFVTRHLLPPDAALWGAVIRSLPAGILVLLIMRRLPTGSWWWKSLVTGTLTVGGLNVLVYIAAQRLDSSLAATLMSTSAAALMLMSWMLLKQRPRLVAAGGAALGMLGVVVMMEPSTGRVDVWGVVASIGAMLASSLGFVLTARWGKDVPPLTMAGWQLVAGSLVVVPVAVIVEGAPPALDGGAILGFAYIIVIATAVAYAAWFTGLRRLPGAAVGMVGLLNPVTGVLLGVALAGERFGMPQATGILLVIAGVLLGLVRPPAAGRRAAGRRAELHGSAAPRPRIGRFAGAAARIRGVSPAKARGPVPNS</sequence>
<dbReference type="InterPro" id="IPR037185">
    <property type="entry name" value="EmrE-like"/>
</dbReference>
<evidence type="ECO:0000256" key="1">
    <source>
        <dbReference type="ARBA" id="ARBA00004141"/>
    </source>
</evidence>
<dbReference type="EMBL" id="BAAAYU010000005">
    <property type="protein sequence ID" value="GAA3637894.1"/>
    <property type="molecule type" value="Genomic_DNA"/>
</dbReference>
<dbReference type="InterPro" id="IPR000620">
    <property type="entry name" value="EamA_dom"/>
</dbReference>
<feature type="transmembrane region" description="Helical" evidence="6">
    <location>
        <begin position="262"/>
        <end position="280"/>
    </location>
</feature>
<keyword evidence="3 6" id="KW-0812">Transmembrane</keyword>
<evidence type="ECO:0000313" key="8">
    <source>
        <dbReference type="EMBL" id="GAA3637894.1"/>
    </source>
</evidence>
<dbReference type="PANTHER" id="PTHR32322:SF2">
    <property type="entry name" value="EAMA DOMAIN-CONTAINING PROTEIN"/>
    <property type="match status" value="1"/>
</dbReference>
<proteinExistence type="inferred from homology"/>
<name>A0ABP7AR30_9MICO</name>
<feature type="domain" description="EamA" evidence="7">
    <location>
        <begin position="145"/>
        <end position="277"/>
    </location>
</feature>
<organism evidence="8 9">
    <name type="scientific">Microbacterium awajiense</name>
    <dbReference type="NCBI Taxonomy" id="415214"/>
    <lineage>
        <taxon>Bacteria</taxon>
        <taxon>Bacillati</taxon>
        <taxon>Actinomycetota</taxon>
        <taxon>Actinomycetes</taxon>
        <taxon>Micrococcales</taxon>
        <taxon>Microbacteriaceae</taxon>
        <taxon>Microbacterium</taxon>
    </lineage>
</organism>
<feature type="transmembrane region" description="Helical" evidence="6">
    <location>
        <begin position="177"/>
        <end position="195"/>
    </location>
</feature>
<evidence type="ECO:0000256" key="4">
    <source>
        <dbReference type="ARBA" id="ARBA00022989"/>
    </source>
</evidence>
<reference evidence="9" key="1">
    <citation type="journal article" date="2019" name="Int. J. Syst. Evol. Microbiol.">
        <title>The Global Catalogue of Microorganisms (GCM) 10K type strain sequencing project: providing services to taxonomists for standard genome sequencing and annotation.</title>
        <authorList>
            <consortium name="The Broad Institute Genomics Platform"/>
            <consortium name="The Broad Institute Genome Sequencing Center for Infectious Disease"/>
            <person name="Wu L."/>
            <person name="Ma J."/>
        </authorList>
    </citation>
    <scope>NUCLEOTIDE SEQUENCE [LARGE SCALE GENOMIC DNA]</scope>
    <source>
        <strain evidence="9">JCM 16544</strain>
    </source>
</reference>
<dbReference type="PANTHER" id="PTHR32322">
    <property type="entry name" value="INNER MEMBRANE TRANSPORTER"/>
    <property type="match status" value="1"/>
</dbReference>
<dbReference type="Proteomes" id="UP001501697">
    <property type="component" value="Unassembled WGS sequence"/>
</dbReference>
<evidence type="ECO:0000256" key="5">
    <source>
        <dbReference type="ARBA" id="ARBA00023136"/>
    </source>
</evidence>
<feature type="transmembrane region" description="Helical" evidence="6">
    <location>
        <begin position="91"/>
        <end position="111"/>
    </location>
</feature>
<keyword evidence="9" id="KW-1185">Reference proteome</keyword>
<protein>
    <submittedName>
        <fullName evidence="8">EamA family transporter</fullName>
    </submittedName>
</protein>